<dbReference type="STRING" id="1817813.A2008_03815"/>
<evidence type="ECO:0000313" key="6">
    <source>
        <dbReference type="EMBL" id="OGM05106.1"/>
    </source>
</evidence>
<keyword evidence="5" id="KW-0067">ATP-binding</keyword>
<keyword evidence="4" id="KW-0418">Kinase</keyword>
<name>A0A1F7WQK7_9BACT</name>
<dbReference type="GO" id="GO:0008652">
    <property type="term" value="P:amino acid biosynthetic process"/>
    <property type="evidence" value="ECO:0007669"/>
    <property type="project" value="UniProtKB-KW"/>
</dbReference>
<comment type="caution">
    <text evidence="6">The sequence shown here is derived from an EMBL/GenBank/DDBJ whole genome shotgun (WGS) entry which is preliminary data.</text>
</comment>
<evidence type="ECO:0000256" key="4">
    <source>
        <dbReference type="ARBA" id="ARBA00022777"/>
    </source>
</evidence>
<keyword evidence="2" id="KW-0808">Transferase</keyword>
<proteinExistence type="predicted"/>
<evidence type="ECO:0000256" key="2">
    <source>
        <dbReference type="ARBA" id="ARBA00022679"/>
    </source>
</evidence>
<dbReference type="PANTHER" id="PTHR20861:SF1">
    <property type="entry name" value="HOMOSERINE KINASE"/>
    <property type="match status" value="1"/>
</dbReference>
<dbReference type="Proteomes" id="UP000178735">
    <property type="component" value="Unassembled WGS sequence"/>
</dbReference>
<evidence type="ECO:0000256" key="3">
    <source>
        <dbReference type="ARBA" id="ARBA00022741"/>
    </source>
</evidence>
<gene>
    <name evidence="6" type="ORF">A2008_03815</name>
</gene>
<dbReference type="InterPro" id="IPR014721">
    <property type="entry name" value="Ribsml_uS5_D2-typ_fold_subgr"/>
</dbReference>
<dbReference type="PRINTS" id="PR00958">
    <property type="entry name" value="HOMSERKINASE"/>
</dbReference>
<dbReference type="EMBL" id="MGFH01000126">
    <property type="protein sequence ID" value="OGM05106.1"/>
    <property type="molecule type" value="Genomic_DNA"/>
</dbReference>
<dbReference type="GO" id="GO:0005524">
    <property type="term" value="F:ATP binding"/>
    <property type="evidence" value="ECO:0007669"/>
    <property type="project" value="UniProtKB-KW"/>
</dbReference>
<keyword evidence="1" id="KW-0028">Amino-acid biosynthesis</keyword>
<sequence length="305" mass="33509">MSKKVKVRVPATITDIGPGFNSLSLAVGLYNYITIEETTKPGFFVTNLNEAVKLPSDENNAIVSVVKDFLIGKLNYKLKHGGIHITNDFHVPLNRGLNSLAVAVVGALIASSVFADAEIYSEELLSLMRCYQSSPQNFAATVIGGFVITSPVDESFVAHRIEFPEHLKMTLIIPEYDISVGDPSRLMAHKISMKDAVFNISRAALLISALCQKNFKLLNLAMEDKLHQPFLRRKIPGAEEISIIAKTCDNLGITMCGNGATILIFHTQSCDTVIKRIERAYMAHKIKSRAVTVELDDRGGGLFDE</sequence>
<dbReference type="GO" id="GO:0016301">
    <property type="term" value="F:kinase activity"/>
    <property type="evidence" value="ECO:0007669"/>
    <property type="project" value="UniProtKB-KW"/>
</dbReference>
<reference evidence="6 7" key="1">
    <citation type="journal article" date="2016" name="Nat. Commun.">
        <title>Thousands of microbial genomes shed light on interconnected biogeochemical processes in an aquifer system.</title>
        <authorList>
            <person name="Anantharaman K."/>
            <person name="Brown C.T."/>
            <person name="Hug L.A."/>
            <person name="Sharon I."/>
            <person name="Castelle C.J."/>
            <person name="Probst A.J."/>
            <person name="Thomas B.C."/>
            <person name="Singh A."/>
            <person name="Wilkins M.J."/>
            <person name="Karaoz U."/>
            <person name="Brodie E.L."/>
            <person name="Williams K.H."/>
            <person name="Hubbard S.S."/>
            <person name="Banfield J.F."/>
        </authorList>
    </citation>
    <scope>NUCLEOTIDE SEQUENCE [LARGE SCALE GENOMIC DNA]</scope>
</reference>
<dbReference type="SUPFAM" id="SSF55060">
    <property type="entry name" value="GHMP Kinase, C-terminal domain"/>
    <property type="match status" value="1"/>
</dbReference>
<evidence type="ECO:0000256" key="1">
    <source>
        <dbReference type="ARBA" id="ARBA00022605"/>
    </source>
</evidence>
<evidence type="ECO:0008006" key="8">
    <source>
        <dbReference type="Google" id="ProtNLM"/>
    </source>
</evidence>
<accession>A0A1F7WQK7</accession>
<dbReference type="PANTHER" id="PTHR20861">
    <property type="entry name" value="HOMOSERINE/4-DIPHOSPHOCYTIDYL-2-C-METHYL-D-ERYTHRITOL KINASE"/>
    <property type="match status" value="1"/>
</dbReference>
<dbReference type="InterPro" id="IPR020568">
    <property type="entry name" value="Ribosomal_Su5_D2-typ_SF"/>
</dbReference>
<dbReference type="AlphaFoldDB" id="A0A1F7WQK7"/>
<dbReference type="SUPFAM" id="SSF54211">
    <property type="entry name" value="Ribosomal protein S5 domain 2-like"/>
    <property type="match status" value="1"/>
</dbReference>
<organism evidence="6 7">
    <name type="scientific">Candidatus Wallbacteria bacterium GWC2_49_35</name>
    <dbReference type="NCBI Taxonomy" id="1817813"/>
    <lineage>
        <taxon>Bacteria</taxon>
        <taxon>Candidatus Walliibacteriota</taxon>
    </lineage>
</organism>
<dbReference type="InterPro" id="IPR036554">
    <property type="entry name" value="GHMP_kinase_C_sf"/>
</dbReference>
<protein>
    <recommendedName>
        <fullName evidence="8">Homoserine kinase</fullName>
    </recommendedName>
</protein>
<keyword evidence="3" id="KW-0547">Nucleotide-binding</keyword>
<dbReference type="Gene3D" id="3.30.70.890">
    <property type="entry name" value="GHMP kinase, C-terminal domain"/>
    <property type="match status" value="1"/>
</dbReference>
<evidence type="ECO:0000256" key="5">
    <source>
        <dbReference type="ARBA" id="ARBA00022840"/>
    </source>
</evidence>
<dbReference type="Gene3D" id="3.30.230.10">
    <property type="match status" value="1"/>
</dbReference>
<evidence type="ECO:0000313" key="7">
    <source>
        <dbReference type="Proteomes" id="UP000178735"/>
    </source>
</evidence>